<dbReference type="Gene3D" id="3.90.220.20">
    <property type="entry name" value="DNA methylase specificity domains"/>
    <property type="match status" value="1"/>
</dbReference>
<organism evidence="5 6">
    <name type="scientific">Prochlorothrix hollandica PCC 9006 = CALU 1027</name>
    <dbReference type="NCBI Taxonomy" id="317619"/>
    <lineage>
        <taxon>Bacteria</taxon>
        <taxon>Bacillati</taxon>
        <taxon>Cyanobacteriota</taxon>
        <taxon>Cyanophyceae</taxon>
        <taxon>Prochlorotrichales</taxon>
        <taxon>Prochlorotrichaceae</taxon>
        <taxon>Prochlorothrix</taxon>
    </lineage>
</organism>
<protein>
    <submittedName>
        <fullName evidence="5">Restriction modification system subunit S</fullName>
    </submittedName>
</protein>
<reference evidence="5" key="1">
    <citation type="submission" date="2012-04" db="EMBL/GenBank/DDBJ databases">
        <authorList>
            <person name="Borisov I.G."/>
            <person name="Ivanikova N.V."/>
            <person name="Pinevich A.V."/>
        </authorList>
    </citation>
    <scope>NUCLEOTIDE SEQUENCE [LARGE SCALE GENOMIC DNA]</scope>
    <source>
        <strain evidence="5">CALU 1027</strain>
    </source>
</reference>
<evidence type="ECO:0000256" key="2">
    <source>
        <dbReference type="ARBA" id="ARBA00022747"/>
    </source>
</evidence>
<name>A0A0M2PR55_PROHO</name>
<dbReference type="Gene3D" id="1.10.287.1120">
    <property type="entry name" value="Bipartite methylase S protein"/>
    <property type="match status" value="1"/>
</dbReference>
<dbReference type="Proteomes" id="UP000034681">
    <property type="component" value="Unassembled WGS sequence"/>
</dbReference>
<gene>
    <name evidence="5" type="ORF">PROH_17900</name>
</gene>
<dbReference type="EMBL" id="AJTX02000007">
    <property type="protein sequence ID" value="KKI98714.1"/>
    <property type="molecule type" value="Genomic_DNA"/>
</dbReference>
<dbReference type="InterPro" id="IPR044946">
    <property type="entry name" value="Restrct_endonuc_typeI_TRD_sf"/>
</dbReference>
<evidence type="ECO:0000256" key="3">
    <source>
        <dbReference type="ARBA" id="ARBA00023125"/>
    </source>
</evidence>
<feature type="domain" description="Type I restriction modification DNA specificity" evidence="4">
    <location>
        <begin position="7"/>
        <end position="61"/>
    </location>
</feature>
<dbReference type="PANTHER" id="PTHR30408:SF12">
    <property type="entry name" value="TYPE I RESTRICTION ENZYME MJAVIII SPECIFICITY SUBUNIT"/>
    <property type="match status" value="1"/>
</dbReference>
<dbReference type="AlphaFoldDB" id="A0A0M2PR55"/>
<dbReference type="Pfam" id="PF01420">
    <property type="entry name" value="Methylase_S"/>
    <property type="match status" value="1"/>
</dbReference>
<dbReference type="InterPro" id="IPR052021">
    <property type="entry name" value="Type-I_RS_S_subunit"/>
</dbReference>
<evidence type="ECO:0000313" key="5">
    <source>
        <dbReference type="EMBL" id="KKI98714.1"/>
    </source>
</evidence>
<evidence type="ECO:0000256" key="1">
    <source>
        <dbReference type="ARBA" id="ARBA00010923"/>
    </source>
</evidence>
<evidence type="ECO:0000313" key="6">
    <source>
        <dbReference type="Proteomes" id="UP000034681"/>
    </source>
</evidence>
<comment type="similarity">
    <text evidence="1">Belongs to the type-I restriction system S methylase family.</text>
</comment>
<keyword evidence="6" id="KW-1185">Reference proteome</keyword>
<comment type="caution">
    <text evidence="5">The sequence shown here is derived from an EMBL/GenBank/DDBJ whole genome shotgun (WGS) entry which is preliminary data.</text>
</comment>
<dbReference type="GO" id="GO:0009307">
    <property type="term" value="P:DNA restriction-modification system"/>
    <property type="evidence" value="ECO:0007669"/>
    <property type="project" value="UniProtKB-KW"/>
</dbReference>
<keyword evidence="2" id="KW-0680">Restriction system</keyword>
<proteinExistence type="inferred from homology"/>
<evidence type="ECO:0000259" key="4">
    <source>
        <dbReference type="Pfam" id="PF01420"/>
    </source>
</evidence>
<accession>A0A0M2PR55</accession>
<dbReference type="SUPFAM" id="SSF116734">
    <property type="entry name" value="DNA methylase specificity domain"/>
    <property type="match status" value="1"/>
</dbReference>
<sequence>MFEIERQKAPGGIIKTITKEVLSDFTIRLPCVEEQQEIADCLTSLDELITLQSQKIKALKQHKKGLMQQLFPSLDEVSK</sequence>
<dbReference type="GO" id="GO:0003677">
    <property type="term" value="F:DNA binding"/>
    <property type="evidence" value="ECO:0007669"/>
    <property type="project" value="UniProtKB-KW"/>
</dbReference>
<dbReference type="PANTHER" id="PTHR30408">
    <property type="entry name" value="TYPE-1 RESTRICTION ENZYME ECOKI SPECIFICITY PROTEIN"/>
    <property type="match status" value="1"/>
</dbReference>
<dbReference type="REBASE" id="168015">
    <property type="entry name" value="S1.Pho1027ORF17885P"/>
</dbReference>
<dbReference type="InterPro" id="IPR000055">
    <property type="entry name" value="Restrct_endonuc_typeI_TRD"/>
</dbReference>
<keyword evidence="3" id="KW-0238">DNA-binding</keyword>